<evidence type="ECO:0000313" key="10">
    <source>
        <dbReference type="Proteomes" id="UP000249524"/>
    </source>
</evidence>
<evidence type="ECO:0000259" key="8">
    <source>
        <dbReference type="Pfam" id="PF10150"/>
    </source>
</evidence>
<dbReference type="OrthoDB" id="9804278at2"/>
<accession>A0A328B839</accession>
<name>A0A328B839_9CAUL</name>
<keyword evidence="10" id="KW-1185">Reference proteome</keyword>
<reference evidence="9 10" key="1">
    <citation type="submission" date="2018-05" db="EMBL/GenBank/DDBJ databases">
        <authorList>
            <person name="Lanie J.A."/>
            <person name="Ng W.-L."/>
            <person name="Kazmierczak K.M."/>
            <person name="Andrzejewski T.M."/>
            <person name="Davidsen T.M."/>
            <person name="Wayne K.J."/>
            <person name="Tettelin H."/>
            <person name="Glass J.I."/>
            <person name="Rusch D."/>
            <person name="Podicherti R."/>
            <person name="Tsui H.-C.T."/>
            <person name="Winkler M.E."/>
        </authorList>
    </citation>
    <scope>NUCLEOTIDE SEQUENCE [LARGE SCALE GENOMIC DNA]</scope>
    <source>
        <strain evidence="9 10">BUT-10</strain>
    </source>
</reference>
<dbReference type="PANTHER" id="PTHR30001:SF1">
    <property type="entry name" value="RIBONUCLEASE E_G-LIKE PROTEIN, CHLOROPLASTIC"/>
    <property type="match status" value="1"/>
</dbReference>
<evidence type="ECO:0000256" key="4">
    <source>
        <dbReference type="ARBA" id="ARBA00022759"/>
    </source>
</evidence>
<protein>
    <submittedName>
        <fullName evidence="9">Ribonuclease E/G</fullName>
    </submittedName>
</protein>
<organism evidence="9 10">
    <name type="scientific">Phenylobacterium kunshanense</name>
    <dbReference type="NCBI Taxonomy" id="1445034"/>
    <lineage>
        <taxon>Bacteria</taxon>
        <taxon>Pseudomonadati</taxon>
        <taxon>Pseudomonadota</taxon>
        <taxon>Alphaproteobacteria</taxon>
        <taxon>Caulobacterales</taxon>
        <taxon>Caulobacteraceae</taxon>
        <taxon>Phenylobacterium</taxon>
    </lineage>
</organism>
<keyword evidence="3" id="KW-0479">Metal-binding</keyword>
<keyword evidence="2" id="KW-0540">Nuclease</keyword>
<comment type="cofactor">
    <cofactor evidence="1">
        <name>Mg(2+)</name>
        <dbReference type="ChEBI" id="CHEBI:18420"/>
    </cofactor>
</comment>
<keyword evidence="6" id="KW-0460">Magnesium</keyword>
<gene>
    <name evidence="9" type="ORF">DJ019_17240</name>
</gene>
<dbReference type="GO" id="GO:0004540">
    <property type="term" value="F:RNA nuclease activity"/>
    <property type="evidence" value="ECO:0007669"/>
    <property type="project" value="InterPro"/>
</dbReference>
<feature type="domain" description="RNA-binding protein AU-1/Ribonuclease E/G" evidence="8">
    <location>
        <begin position="149"/>
        <end position="257"/>
    </location>
</feature>
<dbReference type="AlphaFoldDB" id="A0A328B839"/>
<dbReference type="InterPro" id="IPR019307">
    <property type="entry name" value="RNA-bd_AU-1/RNase_E/G"/>
</dbReference>
<sequence>MNERLIFLDRGVGEVRGVVTLDGRPERLILQRDDDDPRLALGAGLIARVATIEAAIGAAFLDLGGGLEAILPFKPDARPVRGAAVEVEIRSEPRRGKLGIARLVGQAEGPPRLLREPPQMADILREIAPDAQLTEGREARQMADEAELEVLETIHSLPGGGNISIEPTRALTAIDVDLGERKGQDSKRVTRQANLAALAEAARLLRLKGLGGLVVVDLVGRGHEGAALVAAARIAFGPDNPGVAIGPVGRFGTMEISIPRRTSPVLERLQRAEGGLTDRALAQRVIRRLESEAAAQPGSRLTARCAPAVAGAAEPLARKLAERIGARFLIKADPTVPREVIDVAAA</sequence>
<proteinExistence type="predicted"/>
<dbReference type="RefSeq" id="WP_111277342.1">
    <property type="nucleotide sequence ID" value="NZ_QFYS01000009.1"/>
</dbReference>
<dbReference type="EMBL" id="QFYS01000009">
    <property type="protein sequence ID" value="RAK63019.1"/>
    <property type="molecule type" value="Genomic_DNA"/>
</dbReference>
<dbReference type="GO" id="GO:0006364">
    <property type="term" value="P:rRNA processing"/>
    <property type="evidence" value="ECO:0007669"/>
    <property type="project" value="TreeGrafter"/>
</dbReference>
<dbReference type="GO" id="GO:0046872">
    <property type="term" value="F:metal ion binding"/>
    <property type="evidence" value="ECO:0007669"/>
    <property type="project" value="UniProtKB-KW"/>
</dbReference>
<dbReference type="GO" id="GO:0004519">
    <property type="term" value="F:endonuclease activity"/>
    <property type="evidence" value="ECO:0007669"/>
    <property type="project" value="UniProtKB-KW"/>
</dbReference>
<keyword evidence="4" id="KW-0255">Endonuclease</keyword>
<evidence type="ECO:0000256" key="1">
    <source>
        <dbReference type="ARBA" id="ARBA00001946"/>
    </source>
</evidence>
<keyword evidence="5" id="KW-0378">Hydrolase</keyword>
<dbReference type="GO" id="GO:0016787">
    <property type="term" value="F:hydrolase activity"/>
    <property type="evidence" value="ECO:0007669"/>
    <property type="project" value="UniProtKB-KW"/>
</dbReference>
<dbReference type="GO" id="GO:0003723">
    <property type="term" value="F:RNA binding"/>
    <property type="evidence" value="ECO:0007669"/>
    <property type="project" value="UniProtKB-KW"/>
</dbReference>
<dbReference type="InterPro" id="IPR004659">
    <property type="entry name" value="RNase_E/G"/>
</dbReference>
<dbReference type="PANTHER" id="PTHR30001">
    <property type="entry name" value="RIBONUCLEASE"/>
    <property type="match status" value="1"/>
</dbReference>
<evidence type="ECO:0000256" key="2">
    <source>
        <dbReference type="ARBA" id="ARBA00022722"/>
    </source>
</evidence>
<dbReference type="GO" id="GO:0005737">
    <property type="term" value="C:cytoplasm"/>
    <property type="evidence" value="ECO:0007669"/>
    <property type="project" value="TreeGrafter"/>
</dbReference>
<evidence type="ECO:0000256" key="6">
    <source>
        <dbReference type="ARBA" id="ARBA00022842"/>
    </source>
</evidence>
<evidence type="ECO:0000256" key="5">
    <source>
        <dbReference type="ARBA" id="ARBA00022801"/>
    </source>
</evidence>
<dbReference type="Pfam" id="PF10150">
    <property type="entry name" value="RNase_E_G"/>
    <property type="match status" value="1"/>
</dbReference>
<evidence type="ECO:0000256" key="3">
    <source>
        <dbReference type="ARBA" id="ARBA00022723"/>
    </source>
</evidence>
<keyword evidence="7" id="KW-0694">RNA-binding</keyword>
<comment type="caution">
    <text evidence="9">The sequence shown here is derived from an EMBL/GenBank/DDBJ whole genome shotgun (WGS) entry which is preliminary data.</text>
</comment>
<evidence type="ECO:0000256" key="7">
    <source>
        <dbReference type="ARBA" id="ARBA00022884"/>
    </source>
</evidence>
<dbReference type="Proteomes" id="UP000249524">
    <property type="component" value="Unassembled WGS sequence"/>
</dbReference>
<evidence type="ECO:0000313" key="9">
    <source>
        <dbReference type="EMBL" id="RAK63019.1"/>
    </source>
</evidence>